<dbReference type="AlphaFoldDB" id="A0A6C0JXE0"/>
<keyword evidence="1" id="KW-0472">Membrane</keyword>
<evidence type="ECO:0000313" key="2">
    <source>
        <dbReference type="EMBL" id="QHU09601.1"/>
    </source>
</evidence>
<organism evidence="2">
    <name type="scientific">viral metagenome</name>
    <dbReference type="NCBI Taxonomy" id="1070528"/>
    <lineage>
        <taxon>unclassified sequences</taxon>
        <taxon>metagenomes</taxon>
        <taxon>organismal metagenomes</taxon>
    </lineage>
</organism>
<name>A0A6C0JXE0_9ZZZZ</name>
<dbReference type="EMBL" id="MN740739">
    <property type="protein sequence ID" value="QHU09601.1"/>
    <property type="molecule type" value="Genomic_DNA"/>
</dbReference>
<reference evidence="2" key="1">
    <citation type="journal article" date="2020" name="Nature">
        <title>Giant virus diversity and host interactions through global metagenomics.</title>
        <authorList>
            <person name="Schulz F."/>
            <person name="Roux S."/>
            <person name="Paez-Espino D."/>
            <person name="Jungbluth S."/>
            <person name="Walsh D.A."/>
            <person name="Denef V.J."/>
            <person name="McMahon K.D."/>
            <person name="Konstantinidis K.T."/>
            <person name="Eloe-Fadrosh E.A."/>
            <person name="Kyrpides N.C."/>
            <person name="Woyke T."/>
        </authorList>
    </citation>
    <scope>NUCLEOTIDE SEQUENCE</scope>
    <source>
        <strain evidence="2">GVMAG-S-1101164-105</strain>
    </source>
</reference>
<sequence length="92" mass="9785">MYYQMYLPISCAMFGAFAGLFGGGCSQSFPVWVGATTGASLGCAMCICAMMHKEEVVAPVSREPVIMQNIYITYLSGGSKELPVAKVVDTSL</sequence>
<evidence type="ECO:0000256" key="1">
    <source>
        <dbReference type="SAM" id="Phobius"/>
    </source>
</evidence>
<feature type="transmembrane region" description="Helical" evidence="1">
    <location>
        <begin position="32"/>
        <end position="52"/>
    </location>
</feature>
<protein>
    <submittedName>
        <fullName evidence="2">Uncharacterized protein</fullName>
    </submittedName>
</protein>
<keyword evidence="1" id="KW-1133">Transmembrane helix</keyword>
<keyword evidence="1" id="KW-0812">Transmembrane</keyword>
<proteinExistence type="predicted"/>
<accession>A0A6C0JXE0</accession>